<dbReference type="Gene3D" id="3.90.105.10">
    <property type="entry name" value="Molybdopterin biosynthesis moea protein, domain 2"/>
    <property type="match status" value="1"/>
</dbReference>
<evidence type="ECO:0000256" key="3">
    <source>
        <dbReference type="ARBA" id="ARBA00010763"/>
    </source>
</evidence>
<dbReference type="EC" id="2.10.1.1" evidence="7"/>
<feature type="domain" description="MoaB/Mog" evidence="8">
    <location>
        <begin position="209"/>
        <end position="377"/>
    </location>
</feature>
<dbReference type="SUPFAM" id="SSF53218">
    <property type="entry name" value="Molybdenum cofactor biosynthesis proteins"/>
    <property type="match status" value="1"/>
</dbReference>
<keyword evidence="7" id="KW-0460">Magnesium</keyword>
<dbReference type="GO" id="GO:0005829">
    <property type="term" value="C:cytosol"/>
    <property type="evidence" value="ECO:0007669"/>
    <property type="project" value="TreeGrafter"/>
</dbReference>
<dbReference type="SUPFAM" id="SSF63867">
    <property type="entry name" value="MoeA C-terminal domain-like"/>
    <property type="match status" value="1"/>
</dbReference>
<evidence type="ECO:0000313" key="10">
    <source>
        <dbReference type="Proteomes" id="UP000215027"/>
    </source>
</evidence>
<dbReference type="OrthoDB" id="9804758at2"/>
<dbReference type="SMART" id="SM00852">
    <property type="entry name" value="MoCF_biosynth"/>
    <property type="match status" value="1"/>
</dbReference>
<dbReference type="InterPro" id="IPR036425">
    <property type="entry name" value="MoaB/Mog-like_dom_sf"/>
</dbReference>
<dbReference type="Pfam" id="PF03454">
    <property type="entry name" value="MoeA_C"/>
    <property type="match status" value="1"/>
</dbReference>
<evidence type="ECO:0000313" key="9">
    <source>
        <dbReference type="EMBL" id="CUS03623.2"/>
    </source>
</evidence>
<dbReference type="CDD" id="cd00887">
    <property type="entry name" value="MoeA"/>
    <property type="match status" value="1"/>
</dbReference>
<name>A0A170PG91_9CHLR</name>
<dbReference type="GO" id="GO:0006777">
    <property type="term" value="P:Mo-molybdopterin cofactor biosynthetic process"/>
    <property type="evidence" value="ECO:0007669"/>
    <property type="project" value="UniProtKB-UniRule"/>
</dbReference>
<keyword evidence="5 7" id="KW-0501">Molybdenum cofactor biosynthesis</keyword>
<gene>
    <name evidence="9" type="ORF">CFX0092_A1745</name>
</gene>
<evidence type="ECO:0000256" key="2">
    <source>
        <dbReference type="ARBA" id="ARBA00005046"/>
    </source>
</evidence>
<protein>
    <recommendedName>
        <fullName evidence="7">Molybdopterin molybdenumtransferase</fullName>
        <ecNumber evidence="7">2.10.1.1</ecNumber>
    </recommendedName>
</protein>
<dbReference type="InterPro" id="IPR005111">
    <property type="entry name" value="MoeA_C_domain_IV"/>
</dbReference>
<dbReference type="AlphaFoldDB" id="A0A170PG91"/>
<organism evidence="9 10">
    <name type="scientific">Candidatus Promineifilum breve</name>
    <dbReference type="NCBI Taxonomy" id="1806508"/>
    <lineage>
        <taxon>Bacteria</taxon>
        <taxon>Bacillati</taxon>
        <taxon>Chloroflexota</taxon>
        <taxon>Ardenticatenia</taxon>
        <taxon>Candidatus Promineifilales</taxon>
        <taxon>Candidatus Promineifilaceae</taxon>
        <taxon>Candidatus Promineifilum</taxon>
    </lineage>
</organism>
<dbReference type="SUPFAM" id="SSF63882">
    <property type="entry name" value="MoeA N-terminal region -like"/>
    <property type="match status" value="1"/>
</dbReference>
<dbReference type="EMBL" id="LN890655">
    <property type="protein sequence ID" value="CUS03623.2"/>
    <property type="molecule type" value="Genomic_DNA"/>
</dbReference>
<comment type="similarity">
    <text evidence="3 7">Belongs to the MoeA family.</text>
</comment>
<dbReference type="Pfam" id="PF00994">
    <property type="entry name" value="MoCF_biosynth"/>
    <property type="match status" value="1"/>
</dbReference>
<evidence type="ECO:0000256" key="6">
    <source>
        <dbReference type="ARBA" id="ARBA00047317"/>
    </source>
</evidence>
<dbReference type="PANTHER" id="PTHR10192:SF16">
    <property type="entry name" value="MOLYBDOPTERIN MOLYBDENUMTRANSFERASE"/>
    <property type="match status" value="1"/>
</dbReference>
<accession>A0A170PG91</accession>
<reference evidence="9" key="1">
    <citation type="submission" date="2016-01" db="EMBL/GenBank/DDBJ databases">
        <authorList>
            <person name="Mcilroy J.S."/>
            <person name="Karst M S."/>
            <person name="Albertsen M."/>
        </authorList>
    </citation>
    <scope>NUCLEOTIDE SEQUENCE</scope>
    <source>
        <strain evidence="9">Cfx-K</strain>
    </source>
</reference>
<dbReference type="Gene3D" id="2.40.340.10">
    <property type="entry name" value="MoeA, C-terminal, domain IV"/>
    <property type="match status" value="1"/>
</dbReference>
<dbReference type="Proteomes" id="UP000215027">
    <property type="component" value="Chromosome I"/>
</dbReference>
<dbReference type="PANTHER" id="PTHR10192">
    <property type="entry name" value="MOLYBDOPTERIN BIOSYNTHESIS PROTEIN"/>
    <property type="match status" value="1"/>
</dbReference>
<dbReference type="Gene3D" id="2.170.190.11">
    <property type="entry name" value="Molybdopterin biosynthesis moea protein, domain 3"/>
    <property type="match status" value="1"/>
</dbReference>
<evidence type="ECO:0000259" key="8">
    <source>
        <dbReference type="SMART" id="SM00852"/>
    </source>
</evidence>
<dbReference type="Pfam" id="PF12727">
    <property type="entry name" value="PBP_like"/>
    <property type="match status" value="1"/>
</dbReference>
<sequence>MERQIYLEDIPLDDAWAAFRAALDAAGLWQPLAAETVPLSEANGRVTAAAVWARLSSPHYHAAAMDGYAVRAGETVGATDGVPLEFALIEEQGSGGAGEQGSTLSPLLPRSPAPLLSATPVNTGHPLPPWANAVIMIEHVQPVTLPDGRAGIAIRAAVPPWQHVRAMGEDMVATELVLPANHRLRPVDLGALAGSGHATVSAYRRPRVAIIPTGSELVAVEAGAPEPGHIIEYNSLVLAAQVENWGGLPTRWPIVPDDLAAIRAAVLAAAADHDLILLNAGSSAGSEDYTAPVVQSLGRLLVHGVAVRPGHPVVLGMVEEMTNDELRMTNEEKKQGDEPSSFVIRHSSFVIPLIGVPGYPVSAALTGEIFVEPLLARWQGQPPHRPATLEGALTRKIVSHTGDDDYVRVVVGRVGDHVTVTPISRGAGIITSLVRADGIVRVPRFSEGHDAGASVTVHLYRDPRAIEQAIVAIGSHDLTLDLLAQFLAERHNGLRLISANVGSLGGLIALRRGEAHLGGAHLLDPATGEYNLSYIRRYLPGEEVAVVSLVGREQGWIVAPGNPLGLRDWADAARPDIRLVNRQRGAGTRVLLDYELGKLGIDPAAVRGYEREEYTHLAVAAAVASGAADAGLGIRAAARALNLDFAPLAHETYELVIPRAHYESERLQPLLALLHDSAFRAAVAAMPGYDVGGMGDVRLLTNH</sequence>
<evidence type="ECO:0000256" key="1">
    <source>
        <dbReference type="ARBA" id="ARBA00002901"/>
    </source>
</evidence>
<comment type="function">
    <text evidence="1 7">Catalyzes the insertion of molybdate into adenylated molybdopterin with the concomitant release of AMP.</text>
</comment>
<dbReference type="InterPro" id="IPR036688">
    <property type="entry name" value="MoeA_C_domain_IV_sf"/>
</dbReference>
<dbReference type="UniPathway" id="UPA00344"/>
<dbReference type="InterPro" id="IPR005110">
    <property type="entry name" value="MoeA_linker/N"/>
</dbReference>
<dbReference type="InterPro" id="IPR024370">
    <property type="entry name" value="PBP_domain"/>
</dbReference>
<dbReference type="RefSeq" id="WP_095043082.1">
    <property type="nucleotide sequence ID" value="NZ_LN890655.1"/>
</dbReference>
<keyword evidence="7" id="KW-0479">Metal-binding</keyword>
<proteinExistence type="inferred from homology"/>
<dbReference type="InterPro" id="IPR036135">
    <property type="entry name" value="MoeA_linker/N_sf"/>
</dbReference>
<evidence type="ECO:0000256" key="4">
    <source>
        <dbReference type="ARBA" id="ARBA00022505"/>
    </source>
</evidence>
<dbReference type="Pfam" id="PF03453">
    <property type="entry name" value="MoeA_N"/>
    <property type="match status" value="1"/>
</dbReference>
<evidence type="ECO:0000256" key="7">
    <source>
        <dbReference type="RuleBase" id="RU365090"/>
    </source>
</evidence>
<comment type="catalytic activity">
    <reaction evidence="6">
        <text>adenylyl-molybdopterin + molybdate = Mo-molybdopterin + AMP + H(+)</text>
        <dbReference type="Rhea" id="RHEA:35047"/>
        <dbReference type="ChEBI" id="CHEBI:15378"/>
        <dbReference type="ChEBI" id="CHEBI:36264"/>
        <dbReference type="ChEBI" id="CHEBI:62727"/>
        <dbReference type="ChEBI" id="CHEBI:71302"/>
        <dbReference type="ChEBI" id="CHEBI:456215"/>
        <dbReference type="EC" id="2.10.1.1"/>
    </reaction>
</comment>
<keyword evidence="4 7" id="KW-0500">Molybdenum</keyword>
<dbReference type="NCBIfam" id="NF011068">
    <property type="entry name" value="PRK14498.1"/>
    <property type="match status" value="1"/>
</dbReference>
<comment type="pathway">
    <text evidence="2 7">Cofactor biosynthesis; molybdopterin biosynthesis.</text>
</comment>
<comment type="cofactor">
    <cofactor evidence="7">
        <name>Mg(2+)</name>
        <dbReference type="ChEBI" id="CHEBI:18420"/>
    </cofactor>
</comment>
<dbReference type="KEGG" id="pbf:CFX0092_A1745"/>
<evidence type="ECO:0000256" key="5">
    <source>
        <dbReference type="ARBA" id="ARBA00023150"/>
    </source>
</evidence>
<dbReference type="InterPro" id="IPR038987">
    <property type="entry name" value="MoeA-like"/>
</dbReference>
<dbReference type="GO" id="GO:0046872">
    <property type="term" value="F:metal ion binding"/>
    <property type="evidence" value="ECO:0007669"/>
    <property type="project" value="UniProtKB-UniRule"/>
</dbReference>
<keyword evidence="7" id="KW-0808">Transferase</keyword>
<keyword evidence="10" id="KW-1185">Reference proteome</keyword>
<dbReference type="Gene3D" id="3.40.980.10">
    <property type="entry name" value="MoaB/Mog-like domain"/>
    <property type="match status" value="1"/>
</dbReference>
<dbReference type="InterPro" id="IPR001453">
    <property type="entry name" value="MoaB/Mog_dom"/>
</dbReference>
<dbReference type="GO" id="GO:0061599">
    <property type="term" value="F:molybdopterin molybdotransferase activity"/>
    <property type="evidence" value="ECO:0007669"/>
    <property type="project" value="UniProtKB-UniRule"/>
</dbReference>
<dbReference type="SUPFAM" id="SSF53850">
    <property type="entry name" value="Periplasmic binding protein-like II"/>
    <property type="match status" value="1"/>
</dbReference>